<dbReference type="RefSeq" id="WP_129986897.1">
    <property type="nucleotide sequence ID" value="NZ_SDPU01000020.1"/>
</dbReference>
<reference evidence="2 3" key="1">
    <citation type="submission" date="2019-01" db="EMBL/GenBank/DDBJ databases">
        <title>Nocardioides guangzhouensis sp. nov., an actinobacterium isolated from soil.</title>
        <authorList>
            <person name="Fu Y."/>
            <person name="Cai Y."/>
            <person name="Lin Z."/>
            <person name="Chen P."/>
        </authorList>
    </citation>
    <scope>NUCLEOTIDE SEQUENCE [LARGE SCALE GENOMIC DNA]</scope>
    <source>
        <strain evidence="2 3">NBRC 105384</strain>
    </source>
</reference>
<gene>
    <name evidence="2" type="ORF">ETU37_09165</name>
</gene>
<evidence type="ECO:0000256" key="1">
    <source>
        <dbReference type="SAM" id="MobiDB-lite"/>
    </source>
</evidence>
<evidence type="ECO:0008006" key="4">
    <source>
        <dbReference type="Google" id="ProtNLM"/>
    </source>
</evidence>
<evidence type="ECO:0000313" key="3">
    <source>
        <dbReference type="Proteomes" id="UP000291189"/>
    </source>
</evidence>
<dbReference type="AlphaFoldDB" id="A0A4Q5J5E3"/>
<protein>
    <recommendedName>
        <fullName evidence="4">DUF559 domain-containing protein</fullName>
    </recommendedName>
</protein>
<evidence type="ECO:0000313" key="2">
    <source>
        <dbReference type="EMBL" id="RYU13078.1"/>
    </source>
</evidence>
<sequence>MPTSRRLPDSSADASPGDPALWRTNRYPELRDAATRQLGVLSRAQLRDRGWTRHRVDAELMAGRWTAAAPTVVALQNAALTRAQRMWLGVLHAGPLSALSHITACEVAGLRWTVDPVIHVITAKSDEVSKLPGFHFRQTRRHYRDWIERDSALPRLRVPHAALLTAERDRYLRRAIGLLAATVQQGLATPDELLLGIDQIRKLRHGRTFALTLGDIAGGAESFAEIDIARRCEDAGLEAPTRQRMRRDATGRWRFLDCEWVLPDGRVLVLEIDGSFHMRSDHWWRDMRRERAVVLTGRAVLRCASVELRLDPSGIIDDLRQFGVPTRFVRNRSA</sequence>
<name>A0A4Q5J5E3_9ACTN</name>
<keyword evidence="3" id="KW-1185">Reference proteome</keyword>
<accession>A0A4Q5J5E3</accession>
<dbReference type="OrthoDB" id="3209715at2"/>
<proteinExistence type="predicted"/>
<comment type="caution">
    <text evidence="2">The sequence shown here is derived from an EMBL/GenBank/DDBJ whole genome shotgun (WGS) entry which is preliminary data.</text>
</comment>
<dbReference type="Proteomes" id="UP000291189">
    <property type="component" value="Unassembled WGS sequence"/>
</dbReference>
<dbReference type="EMBL" id="SDPU01000020">
    <property type="protein sequence ID" value="RYU13078.1"/>
    <property type="molecule type" value="Genomic_DNA"/>
</dbReference>
<feature type="region of interest" description="Disordered" evidence="1">
    <location>
        <begin position="1"/>
        <end position="23"/>
    </location>
</feature>
<organism evidence="2 3">
    <name type="scientific">Nocardioides iriomotensis</name>
    <dbReference type="NCBI Taxonomy" id="715784"/>
    <lineage>
        <taxon>Bacteria</taxon>
        <taxon>Bacillati</taxon>
        <taxon>Actinomycetota</taxon>
        <taxon>Actinomycetes</taxon>
        <taxon>Propionibacteriales</taxon>
        <taxon>Nocardioidaceae</taxon>
        <taxon>Nocardioides</taxon>
    </lineage>
</organism>